<dbReference type="InterPro" id="IPR047110">
    <property type="entry name" value="GABD/Sad-like"/>
</dbReference>
<name>A0A4P6EK52_9MICO</name>
<dbReference type="EMBL" id="CP035494">
    <property type="protein sequence ID" value="QAY60517.1"/>
    <property type="molecule type" value="Genomic_DNA"/>
</dbReference>
<evidence type="ECO:0000313" key="6">
    <source>
        <dbReference type="Proteomes" id="UP000293995"/>
    </source>
</evidence>
<dbReference type="GO" id="GO:0004030">
    <property type="term" value="F:aldehyde dehydrogenase [NAD(P)+] activity"/>
    <property type="evidence" value="ECO:0007669"/>
    <property type="project" value="InterPro"/>
</dbReference>
<dbReference type="Pfam" id="PF00171">
    <property type="entry name" value="Aldedh"/>
    <property type="match status" value="1"/>
</dbReference>
<dbReference type="InterPro" id="IPR015590">
    <property type="entry name" value="Aldehyde_DH_dom"/>
</dbReference>
<evidence type="ECO:0000256" key="2">
    <source>
        <dbReference type="ARBA" id="ARBA00022857"/>
    </source>
</evidence>
<evidence type="ECO:0000259" key="4">
    <source>
        <dbReference type="Pfam" id="PF00171"/>
    </source>
</evidence>
<dbReference type="InterPro" id="IPR016160">
    <property type="entry name" value="Ald_DH_CS_CYS"/>
</dbReference>
<dbReference type="FunFam" id="3.40.309.10:FF:000009">
    <property type="entry name" value="Aldehyde dehydrogenase A"/>
    <property type="match status" value="1"/>
</dbReference>
<dbReference type="AlphaFoldDB" id="A0A4P6EK52"/>
<dbReference type="PANTHER" id="PTHR43217:SF2">
    <property type="entry name" value="SUCCINATE-SEMIALDEHYDE DEHYDROGENASE [NADP(+)]"/>
    <property type="match status" value="1"/>
</dbReference>
<dbReference type="GO" id="GO:0004777">
    <property type="term" value="F:succinate-semialdehyde dehydrogenase (NAD+) activity"/>
    <property type="evidence" value="ECO:0007669"/>
    <property type="project" value="TreeGrafter"/>
</dbReference>
<dbReference type="PROSITE" id="PS00070">
    <property type="entry name" value="ALDEHYDE_DEHYDR_CYS"/>
    <property type="match status" value="1"/>
</dbReference>
<dbReference type="CDD" id="cd07100">
    <property type="entry name" value="ALDH_SSADH1_GabD1"/>
    <property type="match status" value="1"/>
</dbReference>
<keyword evidence="3" id="KW-0560">Oxidoreductase</keyword>
<protein>
    <submittedName>
        <fullName evidence="5">NAD-dependent succinate-semialdehyde dehydrogenase</fullName>
    </submittedName>
</protein>
<reference evidence="5 6" key="1">
    <citation type="submission" date="2019-01" db="EMBL/GenBank/DDBJ databases">
        <title>Genome sequencing of strain DFW100M-13.</title>
        <authorList>
            <person name="Heo J."/>
            <person name="Kim S.-J."/>
            <person name="Kim J.-S."/>
            <person name="Hong S.-B."/>
            <person name="Kwon S.-W."/>
        </authorList>
    </citation>
    <scope>NUCLEOTIDE SEQUENCE [LARGE SCALE GENOMIC DNA]</scope>
    <source>
        <strain evidence="5 6">DFW100M-13</strain>
    </source>
</reference>
<dbReference type="FunFam" id="3.40.605.10:FF:000012">
    <property type="entry name" value="NAD-dependent succinate-semialdehyde dehydrogenase"/>
    <property type="match status" value="1"/>
</dbReference>
<dbReference type="Gene3D" id="3.40.605.10">
    <property type="entry name" value="Aldehyde Dehydrogenase, Chain A, domain 1"/>
    <property type="match status" value="1"/>
</dbReference>
<sequence length="454" mass="48146">MTDYAVVNPATGETLATYDTFTDAQVDAAVASADAAFRAWSRTPVAERAAAVRRIAQMHRDRRDEFADIIVREMGKPRTAALGEVDFAADIIEYYADHADQITADRPIDIVGDGSAVIRRSPLGVLLGIMPWNFPAYQVARFAAPNLVLGNTILLKHAPQCPQSAALLEEIYEAAGLPAGGYVNVYASNEQAARIIADPRVQGVSVTGSERAGAAVAEAAGRHLKKVALELGGSDPFLVLSTDDLDATVQAAVDARLDNNGQSCNGAKRFIVVDELYDDFVQRFTAAMGRIEASDPTSDDTVLGPLSSEAAAARLQEQIDGALAQGATLLLGGQRTGTYFPPTVLADVTPEMDVYRQELFGPAAVVYRVAGEDEAVALANDTPFGLGSYVFTTDPEQAQRVADGISAGMVYVNLVLADSPELPFGGVKRSGTSRELGLLAADEFVNKKLVRVGP</sequence>
<comment type="similarity">
    <text evidence="1">Belongs to the aldehyde dehydrogenase family.</text>
</comment>
<dbReference type="Gene3D" id="3.40.309.10">
    <property type="entry name" value="Aldehyde Dehydrogenase, Chain A, domain 2"/>
    <property type="match status" value="1"/>
</dbReference>
<dbReference type="InterPro" id="IPR016162">
    <property type="entry name" value="Ald_DH_N"/>
</dbReference>
<proteinExistence type="inferred from homology"/>
<dbReference type="InterPro" id="IPR016161">
    <property type="entry name" value="Ald_DH/histidinol_DH"/>
</dbReference>
<dbReference type="RefSeq" id="WP_129390077.1">
    <property type="nucleotide sequence ID" value="NZ_CP035494.1"/>
</dbReference>
<evidence type="ECO:0000256" key="3">
    <source>
        <dbReference type="ARBA" id="ARBA00023002"/>
    </source>
</evidence>
<feature type="domain" description="Aldehyde dehydrogenase" evidence="4">
    <location>
        <begin position="4"/>
        <end position="450"/>
    </location>
</feature>
<dbReference type="KEGG" id="mprt:ET475_11295"/>
<gene>
    <name evidence="5" type="ORF">ET475_11295</name>
</gene>
<evidence type="ECO:0000256" key="1">
    <source>
        <dbReference type="ARBA" id="ARBA00009986"/>
    </source>
</evidence>
<organism evidence="5 6">
    <name type="scientific">Microbacterium protaetiae</name>
    <dbReference type="NCBI Taxonomy" id="2509458"/>
    <lineage>
        <taxon>Bacteria</taxon>
        <taxon>Bacillati</taxon>
        <taxon>Actinomycetota</taxon>
        <taxon>Actinomycetes</taxon>
        <taxon>Micrococcales</taxon>
        <taxon>Microbacteriaceae</taxon>
        <taxon>Microbacterium</taxon>
    </lineage>
</organism>
<dbReference type="SUPFAM" id="SSF53720">
    <property type="entry name" value="ALDH-like"/>
    <property type="match status" value="1"/>
</dbReference>
<evidence type="ECO:0000313" key="5">
    <source>
        <dbReference type="EMBL" id="QAY60517.1"/>
    </source>
</evidence>
<dbReference type="PANTHER" id="PTHR43217">
    <property type="entry name" value="SUCCINATE SEMIALDEHYDE DEHYDROGENASE [NAD(P)+] SAD"/>
    <property type="match status" value="1"/>
</dbReference>
<dbReference type="OrthoDB" id="6882680at2"/>
<keyword evidence="6" id="KW-1185">Reference proteome</keyword>
<dbReference type="InterPro" id="IPR016163">
    <property type="entry name" value="Ald_DH_C"/>
</dbReference>
<accession>A0A4P6EK52</accession>
<dbReference type="InterPro" id="IPR044148">
    <property type="entry name" value="ALDH_GabD1-like"/>
</dbReference>
<dbReference type="Proteomes" id="UP000293995">
    <property type="component" value="Chromosome"/>
</dbReference>
<keyword evidence="2" id="KW-0521">NADP</keyword>